<keyword evidence="2" id="KW-0472">Membrane</keyword>
<feature type="region of interest" description="Disordered" evidence="1">
    <location>
        <begin position="300"/>
        <end position="350"/>
    </location>
</feature>
<feature type="region of interest" description="Disordered" evidence="1">
    <location>
        <begin position="88"/>
        <end position="125"/>
    </location>
</feature>
<dbReference type="Proteomes" id="UP000243723">
    <property type="component" value="Unassembled WGS sequence"/>
</dbReference>
<protein>
    <submittedName>
        <fullName evidence="3">Uncharacterized protein</fullName>
    </submittedName>
</protein>
<evidence type="ECO:0000256" key="1">
    <source>
        <dbReference type="SAM" id="MobiDB-lite"/>
    </source>
</evidence>
<sequence>MFRSARLIQTYSSRLPRYAVPLQRVQRIPRRTISNYVQHEQPVTVQPVRIKKWWTGRRVFTILLYTVGVGTYLNWLLADLELAVEVEEEETEREEDEDVIDQGQGRPDSKPANGGAQEEDVEEFEGDEDALFIPLMPARKLPREYYKGTDPEWQEFKKIAPDKEKVQKIYKELTNIIGQGLSQLPSTAKIMGKDTKVRKYWLDVDFPYGPPQEYVRKGLEIGDTYVALADQVISAHQYEREARILWPSGTISSIYAFYNTIWGFQMKKIKEALGMDTKPEPGSPEHRMDHMLRMVQAHEAAQAAKNGALGKAQSSPGGADPSAVSAGSESQSSSAPQTEGRGTSSDHQDQAKGKWYLPTMALGFPGEPAEKTVATLVFANSMRKNSKSKIKEPPRGNFSITGVLQASGTRASMMFEVMAFYDPKAAKFSLIEVSPRSVKEWKQAPKGGP</sequence>
<dbReference type="OrthoDB" id="5316527at2759"/>
<evidence type="ECO:0000313" key="4">
    <source>
        <dbReference type="Proteomes" id="UP000243723"/>
    </source>
</evidence>
<evidence type="ECO:0000313" key="3">
    <source>
        <dbReference type="EMBL" id="PSK60787.1"/>
    </source>
</evidence>
<comment type="caution">
    <text evidence="3">The sequence shown here is derived from an EMBL/GenBank/DDBJ whole genome shotgun (WGS) entry which is preliminary data.</text>
</comment>
<organism evidence="3 4">
    <name type="scientific">Elsinoe australis</name>
    <dbReference type="NCBI Taxonomy" id="40998"/>
    <lineage>
        <taxon>Eukaryota</taxon>
        <taxon>Fungi</taxon>
        <taxon>Dikarya</taxon>
        <taxon>Ascomycota</taxon>
        <taxon>Pezizomycotina</taxon>
        <taxon>Dothideomycetes</taxon>
        <taxon>Dothideomycetidae</taxon>
        <taxon>Myriangiales</taxon>
        <taxon>Elsinoaceae</taxon>
        <taxon>Elsinoe</taxon>
    </lineage>
</organism>
<gene>
    <name evidence="3" type="ORF">B9Z65_937</name>
</gene>
<reference evidence="3 4" key="1">
    <citation type="submission" date="2017-05" db="EMBL/GenBank/DDBJ databases">
        <title>Draft genome sequence of Elsinoe australis.</title>
        <authorList>
            <person name="Cheng Q."/>
        </authorList>
    </citation>
    <scope>NUCLEOTIDE SEQUENCE [LARGE SCALE GENOMIC DNA]</scope>
    <source>
        <strain evidence="3 4">NL1</strain>
    </source>
</reference>
<feature type="transmembrane region" description="Helical" evidence="2">
    <location>
        <begin position="59"/>
        <end position="77"/>
    </location>
</feature>
<dbReference type="EMBL" id="NHZQ01000003">
    <property type="protein sequence ID" value="PSK60787.1"/>
    <property type="molecule type" value="Genomic_DNA"/>
</dbReference>
<dbReference type="STRING" id="40998.A0A2P8AK16"/>
<accession>A0A2P8AK16</accession>
<keyword evidence="2" id="KW-1133">Transmembrane helix</keyword>
<evidence type="ECO:0000256" key="2">
    <source>
        <dbReference type="SAM" id="Phobius"/>
    </source>
</evidence>
<feature type="compositionally biased region" description="Acidic residues" evidence="1">
    <location>
        <begin position="88"/>
        <end position="100"/>
    </location>
</feature>
<keyword evidence="4" id="KW-1185">Reference proteome</keyword>
<dbReference type="AlphaFoldDB" id="A0A2P8AK16"/>
<name>A0A2P8AK16_9PEZI</name>
<keyword evidence="2" id="KW-0812">Transmembrane</keyword>
<proteinExistence type="predicted"/>
<feature type="compositionally biased region" description="Low complexity" evidence="1">
    <location>
        <begin position="322"/>
        <end position="335"/>
    </location>
</feature>